<feature type="chain" id="PRO_5035736812" description="glucuronosyltransferase" evidence="11">
    <location>
        <begin position="17"/>
        <end position="498"/>
    </location>
</feature>
<evidence type="ECO:0000313" key="12">
    <source>
        <dbReference type="EMBL" id="CAB3409221.1"/>
    </source>
</evidence>
<reference evidence="12 13" key="1">
    <citation type="submission" date="2020-04" db="EMBL/GenBank/DDBJ databases">
        <authorList>
            <person name="Laetsch R D."/>
            <person name="Stevens L."/>
            <person name="Kumar S."/>
            <person name="Blaxter L. M."/>
        </authorList>
    </citation>
    <scope>NUCLEOTIDE SEQUENCE [LARGE SCALE GENOMIC DNA]</scope>
</reference>
<sequence length="498" mass="56235">MLVVLLFALFVFSCHSLNVLLFVPTLSHSHVAFNTKIAEILKDDGHQVVMLLPKIDDSVSGNSSQFEMLHWNVGIPPGHLRKVLWNNPGPYEDASPLNPRIFVKLLKVSKSFVEACEYMIYDNHTLNFLKSLHFDVGLVEQYDSCGFGIFKLLGINSTVWLSATGLYRPQATSMGVNLPYSYVPELFAHFSDEMSFRQKVENVLIGVVTSFVQTNIVQSFQESAFRASGLTEALSSLPEKSSSVLVNSMPLLDFAMPISHQFSNIAGFTVEKNKENLENYWERIAANSTNGFVLVSFGGIARTIDMPRAMLDILFDSFSTFSHIKFIMKYEGEAGDHQIPDNVILTPWIPQLALMGHPNYLAIITHGGWSSILETIIHLRPMILMPLFADHAKNSKVAESKGIAIVLDKLQLSRRKVKNAIGRIILDSSFRKNCEKFSRMLLDQPVGHSNIVAWRIRQAAKRTRKKFARHLKPKRETTSNYFMGFFVCTIAIFKFYKS</sequence>
<dbReference type="GO" id="GO:0016020">
    <property type="term" value="C:membrane"/>
    <property type="evidence" value="ECO:0007669"/>
    <property type="project" value="UniProtKB-SubCell"/>
</dbReference>
<evidence type="ECO:0000256" key="3">
    <source>
        <dbReference type="ARBA" id="ARBA00012544"/>
    </source>
</evidence>
<evidence type="ECO:0000256" key="2">
    <source>
        <dbReference type="ARBA" id="ARBA00009995"/>
    </source>
</evidence>
<dbReference type="EMBL" id="CADEPM010000008">
    <property type="protein sequence ID" value="CAB3409221.1"/>
    <property type="molecule type" value="Genomic_DNA"/>
</dbReference>
<dbReference type="PANTHER" id="PTHR48043">
    <property type="entry name" value="EG:EG0003.4 PROTEIN-RELATED"/>
    <property type="match status" value="1"/>
</dbReference>
<dbReference type="InterPro" id="IPR002213">
    <property type="entry name" value="UDP_glucos_trans"/>
</dbReference>
<comment type="caution">
    <text evidence="12">The sequence shown here is derived from an EMBL/GenBank/DDBJ whole genome shotgun (WGS) entry which is preliminary data.</text>
</comment>
<evidence type="ECO:0000256" key="5">
    <source>
        <dbReference type="ARBA" id="ARBA00022679"/>
    </source>
</evidence>
<comment type="subcellular location">
    <subcellularLocation>
        <location evidence="1">Membrane</location>
        <topology evidence="1">Single-pass membrane protein</topology>
    </subcellularLocation>
</comment>
<keyword evidence="6" id="KW-0812">Transmembrane</keyword>
<evidence type="ECO:0000256" key="8">
    <source>
        <dbReference type="ARBA" id="ARBA00022989"/>
    </source>
</evidence>
<dbReference type="CDD" id="cd03784">
    <property type="entry name" value="GT1_Gtf-like"/>
    <property type="match status" value="1"/>
</dbReference>
<comment type="similarity">
    <text evidence="2">Belongs to the UDP-glycosyltransferase family.</text>
</comment>
<dbReference type="Gene3D" id="3.40.50.2000">
    <property type="entry name" value="Glycogen Phosphorylase B"/>
    <property type="match status" value="1"/>
</dbReference>
<accession>A0A8S1F5T0</accession>
<name>A0A8S1F5T0_9PELO</name>
<keyword evidence="13" id="KW-1185">Reference proteome</keyword>
<feature type="signal peptide" evidence="11">
    <location>
        <begin position="1"/>
        <end position="16"/>
    </location>
</feature>
<dbReference type="SUPFAM" id="SSF53756">
    <property type="entry name" value="UDP-Glycosyltransferase/glycogen phosphorylase"/>
    <property type="match status" value="1"/>
</dbReference>
<dbReference type="FunFam" id="3.40.50.2000:FF:000021">
    <property type="entry name" value="UDP-glucuronosyltransferase"/>
    <property type="match status" value="1"/>
</dbReference>
<dbReference type="Proteomes" id="UP000494206">
    <property type="component" value="Unassembled WGS sequence"/>
</dbReference>
<dbReference type="AlphaFoldDB" id="A0A8S1F5T0"/>
<comment type="catalytic activity">
    <reaction evidence="10">
        <text>glucuronate acceptor + UDP-alpha-D-glucuronate = acceptor beta-D-glucuronoside + UDP + H(+)</text>
        <dbReference type="Rhea" id="RHEA:21032"/>
        <dbReference type="ChEBI" id="CHEBI:15378"/>
        <dbReference type="ChEBI" id="CHEBI:58052"/>
        <dbReference type="ChEBI" id="CHEBI:58223"/>
        <dbReference type="ChEBI" id="CHEBI:132367"/>
        <dbReference type="ChEBI" id="CHEBI:132368"/>
        <dbReference type="EC" id="2.4.1.17"/>
    </reaction>
</comment>
<keyword evidence="4" id="KW-0328">Glycosyltransferase</keyword>
<dbReference type="EC" id="2.4.1.17" evidence="3"/>
<dbReference type="PANTHER" id="PTHR48043:SF22">
    <property type="entry name" value="GLUCURONOSYLTRANSFERASE"/>
    <property type="match status" value="1"/>
</dbReference>
<proteinExistence type="inferred from homology"/>
<evidence type="ECO:0000256" key="11">
    <source>
        <dbReference type="SAM" id="SignalP"/>
    </source>
</evidence>
<evidence type="ECO:0000256" key="10">
    <source>
        <dbReference type="ARBA" id="ARBA00047475"/>
    </source>
</evidence>
<keyword evidence="8" id="KW-1133">Transmembrane helix</keyword>
<protein>
    <recommendedName>
        <fullName evidence="3">glucuronosyltransferase</fullName>
        <ecNumber evidence="3">2.4.1.17</ecNumber>
    </recommendedName>
</protein>
<evidence type="ECO:0000313" key="13">
    <source>
        <dbReference type="Proteomes" id="UP000494206"/>
    </source>
</evidence>
<keyword evidence="7 11" id="KW-0732">Signal</keyword>
<evidence type="ECO:0000256" key="6">
    <source>
        <dbReference type="ARBA" id="ARBA00022692"/>
    </source>
</evidence>
<dbReference type="GO" id="GO:0015020">
    <property type="term" value="F:glucuronosyltransferase activity"/>
    <property type="evidence" value="ECO:0007669"/>
    <property type="project" value="UniProtKB-EC"/>
</dbReference>
<evidence type="ECO:0000256" key="4">
    <source>
        <dbReference type="ARBA" id="ARBA00022676"/>
    </source>
</evidence>
<dbReference type="OrthoDB" id="5835829at2759"/>
<keyword evidence="5" id="KW-0808">Transferase</keyword>
<dbReference type="InterPro" id="IPR050271">
    <property type="entry name" value="UDP-glycosyltransferase"/>
</dbReference>
<dbReference type="Pfam" id="PF00201">
    <property type="entry name" value="UDPGT"/>
    <property type="match status" value="1"/>
</dbReference>
<evidence type="ECO:0000256" key="7">
    <source>
        <dbReference type="ARBA" id="ARBA00022729"/>
    </source>
</evidence>
<keyword evidence="9" id="KW-0472">Membrane</keyword>
<gene>
    <name evidence="12" type="ORF">CBOVIS_LOCUS10902</name>
</gene>
<evidence type="ECO:0000256" key="9">
    <source>
        <dbReference type="ARBA" id="ARBA00023136"/>
    </source>
</evidence>
<evidence type="ECO:0000256" key="1">
    <source>
        <dbReference type="ARBA" id="ARBA00004167"/>
    </source>
</evidence>
<organism evidence="12 13">
    <name type="scientific">Caenorhabditis bovis</name>
    <dbReference type="NCBI Taxonomy" id="2654633"/>
    <lineage>
        <taxon>Eukaryota</taxon>
        <taxon>Metazoa</taxon>
        <taxon>Ecdysozoa</taxon>
        <taxon>Nematoda</taxon>
        <taxon>Chromadorea</taxon>
        <taxon>Rhabditida</taxon>
        <taxon>Rhabditina</taxon>
        <taxon>Rhabditomorpha</taxon>
        <taxon>Rhabditoidea</taxon>
        <taxon>Rhabditidae</taxon>
        <taxon>Peloderinae</taxon>
        <taxon>Caenorhabditis</taxon>
    </lineage>
</organism>